<evidence type="ECO:0000256" key="1">
    <source>
        <dbReference type="ARBA" id="ARBA00004123"/>
    </source>
</evidence>
<keyword evidence="2" id="KW-0805">Transcription regulation</keyword>
<comment type="subcellular location">
    <subcellularLocation>
        <location evidence="1">Nucleus</location>
    </subcellularLocation>
</comment>
<evidence type="ECO:0000313" key="8">
    <source>
        <dbReference type="EMBL" id="KAK6587773.1"/>
    </source>
</evidence>
<evidence type="ECO:0000256" key="3">
    <source>
        <dbReference type="ARBA" id="ARBA00023125"/>
    </source>
</evidence>
<keyword evidence="3" id="KW-0238">DNA-binding</keyword>
<evidence type="ECO:0000256" key="4">
    <source>
        <dbReference type="ARBA" id="ARBA00023163"/>
    </source>
</evidence>
<name>A0AAV9XTF8_9CRYT</name>
<feature type="compositionally biased region" description="Polar residues" evidence="6">
    <location>
        <begin position="324"/>
        <end position="337"/>
    </location>
</feature>
<sequence length="905" mass="102046">MIKEESNMGSETGMIIDGLEGDFSTVSSAKEQDSFCENNSKNKEELNVNEGIRVDIDNELICIDFFLRYLSYLFPLWAEYGDNFMFHITQIYSAFSKSEYHPYIQILESLGLGIGKEKLNGTVTLNQDFMIGDSLSYPLDIERCDTQTCIKAISYLDSYREWIDNILSRSGYDFEGPFQLSTEIEEGRIGRLVHEWKLEEITGEIVLPLVYQSYVTFDFRIGDRSDIDSTVNIGGSSGSLDKVLGISGDVSKTGTVGVKGFGSSPSKNGNEVGVTYEKNRDRWVAVWTENGIRRSRIFNVKQYGYDTAREMAIQYRREQIMNLSNKSSSQTVNNPAQRCSKRNRKAVETSSSRSLKSPSSYNTRNSGGPETVPVKNPDYEVYFDIDRDSWVCRNISGALNLEEEETAFSVEEYGSEKAKQLAIEKGGGLLEETVTQTPIKRGLSKSSTGKNSVNTPKRRDSTGYVSSSSSSFRIKIANGVLANSKGLDVGVNVEQQNQQASGGRSESGRRSSMDEFLVYHGKKYYFGPVIEGIRYDKIQNRWVTGYIGQDGRKRYKYFSIGAYGFEGSRQLAIEYREGLYSSTKGVDKLSEFLQTVIQGFPALEDGTLQDVSFDDLIFQKGQIKGGSDKFYLCVPSKGDFLVTTPVDDNDELYISLVNKYKDILKNNGGKENSYIKDLVRAAGEGTPNKQLVSSEISLDKEEALSPLELKSKIDSDKALEFSAALNDTFERETKREKIDTEFENINTENNNSIIDGNDKQDYISDNNNTEIDQESNKKEMYLSQGSIGSSILSENFINNFSSINTHDDSMFIEVEDKTTPERTKRRLFIGPKIDGVQYNPSIQRWVAHYEQDGIQLAKNFSAKTYGFEKSRYLAIEWRTKYHGEPPQMNLLLQALKEQGIEYPPK</sequence>
<evidence type="ECO:0000256" key="5">
    <source>
        <dbReference type="ARBA" id="ARBA00023242"/>
    </source>
</evidence>
<dbReference type="EMBL" id="JAWDEY010000036">
    <property type="protein sequence ID" value="KAK6587773.1"/>
    <property type="molecule type" value="Genomic_DNA"/>
</dbReference>
<dbReference type="GO" id="GO:0005634">
    <property type="term" value="C:nucleus"/>
    <property type="evidence" value="ECO:0007669"/>
    <property type="project" value="UniProtKB-SubCell"/>
</dbReference>
<protein>
    <recommendedName>
        <fullName evidence="7">AP2/ERF domain-containing protein</fullName>
    </recommendedName>
</protein>
<evidence type="ECO:0000313" key="9">
    <source>
        <dbReference type="Proteomes" id="UP001311799"/>
    </source>
</evidence>
<keyword evidence="5" id="KW-0539">Nucleus</keyword>
<dbReference type="AlphaFoldDB" id="A0AAV9XTF8"/>
<evidence type="ECO:0000259" key="7">
    <source>
        <dbReference type="Pfam" id="PF00847"/>
    </source>
</evidence>
<proteinExistence type="predicted"/>
<reference evidence="8 9" key="1">
    <citation type="submission" date="2023-10" db="EMBL/GenBank/DDBJ databases">
        <title>Comparative genomics analysis reveals potential genetic determinants of host preference in Cryptosporidium xiaoi.</title>
        <authorList>
            <person name="Xiao L."/>
            <person name="Li J."/>
        </authorList>
    </citation>
    <scope>NUCLEOTIDE SEQUENCE [LARGE SCALE GENOMIC DNA]</scope>
    <source>
        <strain evidence="8 9">52996</strain>
    </source>
</reference>
<dbReference type="Proteomes" id="UP001311799">
    <property type="component" value="Unassembled WGS sequence"/>
</dbReference>
<feature type="domain" description="AP2/ERF" evidence="7">
    <location>
        <begin position="272"/>
        <end position="319"/>
    </location>
</feature>
<keyword evidence="9" id="KW-1185">Reference proteome</keyword>
<feature type="compositionally biased region" description="Polar residues" evidence="6">
    <location>
        <begin position="435"/>
        <end position="455"/>
    </location>
</feature>
<comment type="caution">
    <text evidence="8">The sequence shown here is derived from an EMBL/GenBank/DDBJ whole genome shotgun (WGS) entry which is preliminary data.</text>
</comment>
<dbReference type="GO" id="GO:0003700">
    <property type="term" value="F:DNA-binding transcription factor activity"/>
    <property type="evidence" value="ECO:0007669"/>
    <property type="project" value="InterPro"/>
</dbReference>
<accession>A0AAV9XTF8</accession>
<organism evidence="8 9">
    <name type="scientific">Cryptosporidium xiaoi</name>
    <dbReference type="NCBI Taxonomy" id="659607"/>
    <lineage>
        <taxon>Eukaryota</taxon>
        <taxon>Sar</taxon>
        <taxon>Alveolata</taxon>
        <taxon>Apicomplexa</taxon>
        <taxon>Conoidasida</taxon>
        <taxon>Coccidia</taxon>
        <taxon>Eucoccidiorida</taxon>
        <taxon>Eimeriorina</taxon>
        <taxon>Cryptosporidiidae</taxon>
        <taxon>Cryptosporidium</taxon>
    </lineage>
</organism>
<feature type="domain" description="AP2/ERF" evidence="7">
    <location>
        <begin position="528"/>
        <end position="579"/>
    </location>
</feature>
<dbReference type="Pfam" id="PF00847">
    <property type="entry name" value="AP2"/>
    <property type="match status" value="3"/>
</dbReference>
<gene>
    <name evidence="8" type="ORF">RS030_81169</name>
</gene>
<dbReference type="Gene3D" id="1.20.5.2050">
    <property type="match status" value="3"/>
</dbReference>
<feature type="region of interest" description="Disordered" evidence="6">
    <location>
        <begin position="435"/>
        <end position="466"/>
    </location>
</feature>
<dbReference type="InterPro" id="IPR001471">
    <property type="entry name" value="AP2/ERF_dom"/>
</dbReference>
<feature type="domain" description="AP2/ERF" evidence="7">
    <location>
        <begin position="831"/>
        <end position="883"/>
    </location>
</feature>
<dbReference type="GO" id="GO:0003677">
    <property type="term" value="F:DNA binding"/>
    <property type="evidence" value="ECO:0007669"/>
    <property type="project" value="UniProtKB-KW"/>
</dbReference>
<keyword evidence="4" id="KW-0804">Transcription</keyword>
<feature type="region of interest" description="Disordered" evidence="6">
    <location>
        <begin position="324"/>
        <end position="375"/>
    </location>
</feature>
<feature type="compositionally biased region" description="Low complexity" evidence="6">
    <location>
        <begin position="350"/>
        <end position="360"/>
    </location>
</feature>
<evidence type="ECO:0000256" key="6">
    <source>
        <dbReference type="SAM" id="MobiDB-lite"/>
    </source>
</evidence>
<evidence type="ECO:0000256" key="2">
    <source>
        <dbReference type="ARBA" id="ARBA00023015"/>
    </source>
</evidence>